<dbReference type="EMBL" id="JAQMPJ010000001">
    <property type="protein sequence ID" value="MDB9004023.1"/>
    <property type="molecule type" value="Genomic_DNA"/>
</dbReference>
<reference evidence="4 6" key="2">
    <citation type="submission" date="2018-08" db="EMBL/GenBank/DDBJ databases">
        <title>A genome reference for cultivated species of the human gut microbiota.</title>
        <authorList>
            <person name="Zou Y."/>
            <person name="Xue W."/>
            <person name="Luo G."/>
        </authorList>
    </citation>
    <scope>NUCLEOTIDE SEQUENCE [LARGE SCALE GENOMIC DNA]</scope>
    <source>
        <strain evidence="4 6">AM30-4</strain>
    </source>
</reference>
<dbReference type="Proteomes" id="UP000284660">
    <property type="component" value="Unassembled WGS sequence"/>
</dbReference>
<evidence type="ECO:0000313" key="5">
    <source>
        <dbReference type="Proteomes" id="UP000095455"/>
    </source>
</evidence>
<protein>
    <submittedName>
        <fullName evidence="4">Uncharacterized protein</fullName>
    </submittedName>
</protein>
<evidence type="ECO:0000313" key="6">
    <source>
        <dbReference type="Proteomes" id="UP000284660"/>
    </source>
</evidence>
<reference evidence="1 5" key="1">
    <citation type="submission" date="2015-09" db="EMBL/GenBank/DDBJ databases">
        <authorList>
            <consortium name="Pathogen Informatics"/>
        </authorList>
    </citation>
    <scope>NUCLEOTIDE SEQUENCE [LARGE SCALE GENOMIC DNA]</scope>
    <source>
        <strain evidence="1 5">2789STDY5608822</strain>
    </source>
</reference>
<reference evidence="2" key="4">
    <citation type="submission" date="2023-01" db="EMBL/GenBank/DDBJ databases">
        <title>Human gut microbiome strain richness.</title>
        <authorList>
            <person name="Chen-Liaw A."/>
        </authorList>
    </citation>
    <scope>NUCLEOTIDE SEQUENCE</scope>
    <source>
        <strain evidence="2">RTP21484st1_E5_RTP21484_190118</strain>
    </source>
</reference>
<evidence type="ECO:0000313" key="2">
    <source>
        <dbReference type="EMBL" id="MDB9004023.1"/>
    </source>
</evidence>
<accession>A0A174CDG8</accession>
<dbReference type="Proteomes" id="UP001210126">
    <property type="component" value="Unassembled WGS sequence"/>
</dbReference>
<gene>
    <name evidence="4" type="ORF">DW782_00390</name>
    <name evidence="1" type="ORF">ERS852380_01591</name>
    <name evidence="3" type="ORF">GKD70_08950</name>
    <name evidence="2" type="ORF">PN599_03265</name>
</gene>
<evidence type="ECO:0000313" key="1">
    <source>
        <dbReference type="EMBL" id="CUO11234.1"/>
    </source>
</evidence>
<dbReference type="EMBL" id="WKMO01000006">
    <property type="protein sequence ID" value="MSB73408.1"/>
    <property type="molecule type" value="Genomic_DNA"/>
</dbReference>
<sequence length="80" mass="9362">MTTMELRADIFENLNFLLDNEEAMTQLKKYLCQLRNKVERDSPCKYDVGELTQRVRQGVQDARQGLGQSHDDLVKEAETW</sequence>
<dbReference type="AlphaFoldDB" id="A0A174CDG8"/>
<dbReference type="EMBL" id="CYYK01000005">
    <property type="protein sequence ID" value="CUO11234.1"/>
    <property type="molecule type" value="Genomic_DNA"/>
</dbReference>
<dbReference type="Proteomes" id="UP000441609">
    <property type="component" value="Unassembled WGS sequence"/>
</dbReference>
<reference evidence="3 7" key="3">
    <citation type="journal article" date="2019" name="Nat. Med.">
        <title>A library of human gut bacterial isolates paired with longitudinal multiomics data enables mechanistic microbiome research.</title>
        <authorList>
            <person name="Poyet M."/>
            <person name="Groussin M."/>
            <person name="Gibbons S.M."/>
            <person name="Avila-Pacheco J."/>
            <person name="Jiang X."/>
            <person name="Kearney S.M."/>
            <person name="Perrotta A.R."/>
            <person name="Berdy B."/>
            <person name="Zhao S."/>
            <person name="Lieberman T.D."/>
            <person name="Swanson P.K."/>
            <person name="Smith M."/>
            <person name="Roesemann S."/>
            <person name="Alexander J.E."/>
            <person name="Rich S.A."/>
            <person name="Livny J."/>
            <person name="Vlamakis H."/>
            <person name="Clish C."/>
            <person name="Bullock K."/>
            <person name="Deik A."/>
            <person name="Scott J."/>
            <person name="Pierce K.A."/>
            <person name="Xavier R.J."/>
            <person name="Alm E.J."/>
        </authorList>
    </citation>
    <scope>NUCLEOTIDE SEQUENCE [LARGE SCALE GENOMIC DNA]</scope>
    <source>
        <strain evidence="3 7">BIOML-A20</strain>
    </source>
</reference>
<name>A0A174CDG8_PARDI</name>
<organism evidence="4 6">
    <name type="scientific">Parabacteroides distasonis</name>
    <dbReference type="NCBI Taxonomy" id="823"/>
    <lineage>
        <taxon>Bacteria</taxon>
        <taxon>Pseudomonadati</taxon>
        <taxon>Bacteroidota</taxon>
        <taxon>Bacteroidia</taxon>
        <taxon>Bacteroidales</taxon>
        <taxon>Tannerellaceae</taxon>
        <taxon>Parabacteroides</taxon>
    </lineage>
</organism>
<evidence type="ECO:0000313" key="4">
    <source>
        <dbReference type="EMBL" id="RHD77789.1"/>
    </source>
</evidence>
<evidence type="ECO:0000313" key="3">
    <source>
        <dbReference type="EMBL" id="MSB73408.1"/>
    </source>
</evidence>
<comment type="caution">
    <text evidence="4">The sequence shown here is derived from an EMBL/GenBank/DDBJ whole genome shotgun (WGS) entry which is preliminary data.</text>
</comment>
<evidence type="ECO:0000313" key="7">
    <source>
        <dbReference type="Proteomes" id="UP000441609"/>
    </source>
</evidence>
<dbReference type="EMBL" id="QSJN01000001">
    <property type="protein sequence ID" value="RHD77789.1"/>
    <property type="molecule type" value="Genomic_DNA"/>
</dbReference>
<dbReference type="Proteomes" id="UP000095455">
    <property type="component" value="Unassembled WGS sequence"/>
</dbReference>
<dbReference type="RefSeq" id="WP_005857785.1">
    <property type="nucleotide sequence ID" value="NZ_BQOC01000001.1"/>
</dbReference>
<proteinExistence type="predicted"/>